<dbReference type="SUPFAM" id="SSF55550">
    <property type="entry name" value="SH2 domain"/>
    <property type="match status" value="1"/>
</dbReference>
<name>A0A8R1TSL9_ONCVO</name>
<dbReference type="InterPro" id="IPR000980">
    <property type="entry name" value="SH2"/>
</dbReference>
<dbReference type="FunFam" id="3.30.505.10:FF:000013">
    <property type="entry name" value="SH2 domain-containing protein 3C isoform X1"/>
    <property type="match status" value="1"/>
</dbReference>
<keyword evidence="5" id="KW-1185">Reference proteome</keyword>
<dbReference type="GO" id="GO:0005085">
    <property type="term" value="F:guanyl-nucleotide exchange factor activity"/>
    <property type="evidence" value="ECO:0007669"/>
    <property type="project" value="InterPro"/>
</dbReference>
<dbReference type="Proteomes" id="UP000024404">
    <property type="component" value="Unassembled WGS sequence"/>
</dbReference>
<protein>
    <submittedName>
        <fullName evidence="4">SH2 domain-containing protein</fullName>
    </submittedName>
</protein>
<dbReference type="Gene3D" id="1.10.840.10">
    <property type="entry name" value="Ras guanine-nucleotide exchange factors catalytic domain"/>
    <property type="match status" value="1"/>
</dbReference>
<dbReference type="PROSITE" id="PS50001">
    <property type="entry name" value="SH2"/>
    <property type="match status" value="1"/>
</dbReference>
<dbReference type="GO" id="GO:0007264">
    <property type="term" value="P:small GTPase-mediated signal transduction"/>
    <property type="evidence" value="ECO:0007669"/>
    <property type="project" value="InterPro"/>
</dbReference>
<reference evidence="5" key="1">
    <citation type="submission" date="2013-10" db="EMBL/GenBank/DDBJ databases">
        <title>Genome sequencing of Onchocerca volvulus.</title>
        <authorList>
            <person name="Cotton J."/>
            <person name="Tsai J."/>
            <person name="Stanley E."/>
            <person name="Tracey A."/>
            <person name="Holroyd N."/>
            <person name="Lustigman S."/>
            <person name="Berriman M."/>
        </authorList>
    </citation>
    <scope>NUCLEOTIDE SEQUENCE</scope>
</reference>
<dbReference type="Gene3D" id="3.30.505.10">
    <property type="entry name" value="SH2 domain"/>
    <property type="match status" value="1"/>
</dbReference>
<evidence type="ECO:0000256" key="1">
    <source>
        <dbReference type="PROSITE-ProRule" id="PRU00191"/>
    </source>
</evidence>
<evidence type="ECO:0000313" key="4">
    <source>
        <dbReference type="EnsemblMetazoa" id="OVOC3464.1"/>
    </source>
</evidence>
<feature type="region of interest" description="Disordered" evidence="2">
    <location>
        <begin position="184"/>
        <end position="218"/>
    </location>
</feature>
<feature type="domain" description="SH2" evidence="3">
    <location>
        <begin position="27"/>
        <end position="124"/>
    </location>
</feature>
<dbReference type="SMART" id="SM00252">
    <property type="entry name" value="SH2"/>
    <property type="match status" value="1"/>
</dbReference>
<sequence>MSLLATIMPTYDIPRPSNEVVLGLECWYHGLLTRLRSECLVQSEGDFLVRDSISFKGDFVLTVFWNGHAVHFQINKDPSPFSSTGFFFQFEEEQFENVSDLITFYRTHNKPITRISGCIIKNPVPNTTIFTTHNFESQLEIDQNYMKILRPQMSKFDQKRSLTQKILLNETRKQLQLKAAQPLSSTLSVPSSKKPHLPLSDLLNRPLPKPFPSPVEEDQDEYSEIDYDAMEKATTAALIVQEEPSNMGKNEILNASMSNLDQLQNRNLSLISLNSVRSENLTTSSVTSPPTTSVSCLDVSKLHWRIPRSDSFPALPKRKAPLPIRDSGCVVDNSDYDQPRTRTITSISSAIDLHNYRSPFIEPNNKPQSKQLLERFRQLLLTKKPESCAELITAEDYRLLRFGRNLQVSFKDTAKFQQLNGLSLILLPHGQNVRNDLLERNRSLHYLCILSILHQAQDNERCAIYGAWAQIAHALFYQYGNAFSFLTLFDALCSDFVKSTIPVKEYSRTLKQELESVACKLHRCEPLPLNYPEIIIPFMQPLLNILSNNLSSLDDMDNGTIWATDVGKLTRDILLFQNPFSYYGSINNLWKWLQEGRRWIKRAIQLGSDSSNLCNGKIPHRDNFLSTEFSLKLLFGSKGFSKDSKTRYDKLAAVADTLKKRCILNC</sequence>
<dbReference type="PANTHER" id="PTHR14247:SF8">
    <property type="entry name" value="RAS-GEF DOMAIN-CONTAINING PROTEIN"/>
    <property type="match status" value="1"/>
</dbReference>
<dbReference type="InterPro" id="IPR036860">
    <property type="entry name" value="SH2_dom_sf"/>
</dbReference>
<reference evidence="4" key="2">
    <citation type="submission" date="2022-06" db="UniProtKB">
        <authorList>
            <consortium name="EnsemblMetazoa"/>
        </authorList>
    </citation>
    <scope>IDENTIFICATION</scope>
</reference>
<evidence type="ECO:0000313" key="5">
    <source>
        <dbReference type="Proteomes" id="UP000024404"/>
    </source>
</evidence>
<dbReference type="AlphaFoldDB" id="A0A8R1TSL9"/>
<dbReference type="PRINTS" id="PR00401">
    <property type="entry name" value="SH2DOMAIN"/>
</dbReference>
<dbReference type="OMA" id="ARTNPCA"/>
<proteinExistence type="predicted"/>
<dbReference type="InterPro" id="IPR036964">
    <property type="entry name" value="RASGEF_cat_dom_sf"/>
</dbReference>
<dbReference type="Pfam" id="PF00017">
    <property type="entry name" value="SH2"/>
    <property type="match status" value="1"/>
</dbReference>
<dbReference type="EnsemblMetazoa" id="OVOC3464.1">
    <property type="protein sequence ID" value="OVOC3464.1"/>
    <property type="gene ID" value="WBGene00240273"/>
</dbReference>
<accession>A0A8R1TSL9</accession>
<dbReference type="EMBL" id="CMVM020000114">
    <property type="status" value="NOT_ANNOTATED_CDS"/>
    <property type="molecule type" value="Genomic_DNA"/>
</dbReference>
<evidence type="ECO:0000259" key="3">
    <source>
        <dbReference type="PROSITE" id="PS50001"/>
    </source>
</evidence>
<evidence type="ECO:0000256" key="2">
    <source>
        <dbReference type="SAM" id="MobiDB-lite"/>
    </source>
</evidence>
<dbReference type="InterPro" id="IPR051853">
    <property type="entry name" value="SH2-Ras-GEF_adapter"/>
</dbReference>
<keyword evidence="1" id="KW-0727">SH2 domain</keyword>
<organism evidence="4 5">
    <name type="scientific">Onchocerca volvulus</name>
    <dbReference type="NCBI Taxonomy" id="6282"/>
    <lineage>
        <taxon>Eukaryota</taxon>
        <taxon>Metazoa</taxon>
        <taxon>Ecdysozoa</taxon>
        <taxon>Nematoda</taxon>
        <taxon>Chromadorea</taxon>
        <taxon>Rhabditida</taxon>
        <taxon>Spirurina</taxon>
        <taxon>Spiruromorpha</taxon>
        <taxon>Filarioidea</taxon>
        <taxon>Onchocercidae</taxon>
        <taxon>Onchocerca</taxon>
    </lineage>
</organism>
<dbReference type="PANTHER" id="PTHR14247">
    <property type="entry name" value="BREAST CANCER ANTI-ESTROGEN RESISTANCE PROTEIN 3 HOMOLOG-LIKE PROTEIN"/>
    <property type="match status" value="1"/>
</dbReference>